<dbReference type="CDD" id="cd05233">
    <property type="entry name" value="SDR_c"/>
    <property type="match status" value="1"/>
</dbReference>
<comment type="caution">
    <text evidence="3">The sequence shown here is derived from an EMBL/GenBank/DDBJ whole genome shotgun (WGS) entry which is preliminary data.</text>
</comment>
<organism evidence="3 4">
    <name type="scientific">Halioxenophilus aromaticivorans</name>
    <dbReference type="NCBI Taxonomy" id="1306992"/>
    <lineage>
        <taxon>Bacteria</taxon>
        <taxon>Pseudomonadati</taxon>
        <taxon>Pseudomonadota</taxon>
        <taxon>Gammaproteobacteria</taxon>
        <taxon>Alteromonadales</taxon>
        <taxon>Alteromonadaceae</taxon>
        <taxon>Halioxenophilus</taxon>
    </lineage>
</organism>
<gene>
    <name evidence="3" type="ORF">GCM10025791_19130</name>
</gene>
<dbReference type="AlphaFoldDB" id="A0AAV3U287"/>
<evidence type="ECO:0000313" key="3">
    <source>
        <dbReference type="EMBL" id="GAA4940900.1"/>
    </source>
</evidence>
<protein>
    <submittedName>
        <fullName evidence="3">SDR family oxidoreductase</fullName>
    </submittedName>
</protein>
<dbReference type="InterPro" id="IPR002347">
    <property type="entry name" value="SDR_fam"/>
</dbReference>
<dbReference type="PANTHER" id="PTHR42879:SF2">
    <property type="entry name" value="3-OXOACYL-[ACYL-CARRIER-PROTEIN] REDUCTASE FABG"/>
    <property type="match status" value="1"/>
</dbReference>
<dbReference type="EMBL" id="BAABLX010000011">
    <property type="protein sequence ID" value="GAA4940900.1"/>
    <property type="molecule type" value="Genomic_DNA"/>
</dbReference>
<evidence type="ECO:0000256" key="1">
    <source>
        <dbReference type="ARBA" id="ARBA00006484"/>
    </source>
</evidence>
<dbReference type="Pfam" id="PF00106">
    <property type="entry name" value="adh_short"/>
    <property type="match status" value="1"/>
</dbReference>
<dbReference type="FunFam" id="3.40.50.720:FF:000084">
    <property type="entry name" value="Short-chain dehydrogenase reductase"/>
    <property type="match status" value="1"/>
</dbReference>
<accession>A0AAV3U287</accession>
<evidence type="ECO:0000313" key="4">
    <source>
        <dbReference type="Proteomes" id="UP001409585"/>
    </source>
</evidence>
<dbReference type="PRINTS" id="PR00080">
    <property type="entry name" value="SDRFAMILY"/>
</dbReference>
<dbReference type="PANTHER" id="PTHR42879">
    <property type="entry name" value="3-OXOACYL-(ACYL-CARRIER-PROTEIN) REDUCTASE"/>
    <property type="match status" value="1"/>
</dbReference>
<dbReference type="Gene3D" id="3.40.50.720">
    <property type="entry name" value="NAD(P)-binding Rossmann-like Domain"/>
    <property type="match status" value="1"/>
</dbReference>
<dbReference type="InterPro" id="IPR050259">
    <property type="entry name" value="SDR"/>
</dbReference>
<dbReference type="PRINTS" id="PR00081">
    <property type="entry name" value="GDHRDH"/>
</dbReference>
<name>A0AAV3U287_9ALTE</name>
<dbReference type="InterPro" id="IPR036291">
    <property type="entry name" value="NAD(P)-bd_dom_sf"/>
</dbReference>
<evidence type="ECO:0000256" key="2">
    <source>
        <dbReference type="RuleBase" id="RU000363"/>
    </source>
</evidence>
<comment type="similarity">
    <text evidence="1 2">Belongs to the short-chain dehydrogenases/reductases (SDR) family.</text>
</comment>
<dbReference type="Proteomes" id="UP001409585">
    <property type="component" value="Unassembled WGS sequence"/>
</dbReference>
<keyword evidence="4" id="KW-1185">Reference proteome</keyword>
<dbReference type="SUPFAM" id="SSF51735">
    <property type="entry name" value="NAD(P)-binding Rossmann-fold domains"/>
    <property type="match status" value="1"/>
</dbReference>
<reference evidence="4" key="1">
    <citation type="journal article" date="2019" name="Int. J. Syst. Evol. Microbiol.">
        <title>The Global Catalogue of Microorganisms (GCM) 10K type strain sequencing project: providing services to taxonomists for standard genome sequencing and annotation.</title>
        <authorList>
            <consortium name="The Broad Institute Genomics Platform"/>
            <consortium name="The Broad Institute Genome Sequencing Center for Infectious Disease"/>
            <person name="Wu L."/>
            <person name="Ma J."/>
        </authorList>
    </citation>
    <scope>NUCLEOTIDE SEQUENCE [LARGE SCALE GENOMIC DNA]</scope>
    <source>
        <strain evidence="4">JCM 19134</strain>
    </source>
</reference>
<proteinExistence type="inferred from homology"/>
<sequence>MFWGRSKMLQHLDFTGKSALIMGASRGIGLATAKTLAAYGASVTLTARSYESVAAAAGDITAGGGRAWAQVCDVSQYTSVQSAVAACLATTGKIDFLINNAGVIEPLSHLIESDPVEWTQAADINFKGVYYCMRAALPHMREDGGGIVVNISSGAANSALVGWSHYCSTKAAAKKLTEVAHKELRQHNIRVVGLSPGTVATDFMAKIRDSKINAVSDLDWSNHIPPHWAAEAVAFLCGDGGEAFAGTDFSIKTDEGRKLVGLPINRSS</sequence>